<accession>A0A2T7UN61</accession>
<dbReference type="PANTHER" id="PTHR46797:SF1">
    <property type="entry name" value="METHYLPHOSPHONATE SYNTHASE"/>
    <property type="match status" value="1"/>
</dbReference>
<dbReference type="SMART" id="SM00530">
    <property type="entry name" value="HTH_XRE"/>
    <property type="match status" value="1"/>
</dbReference>
<feature type="domain" description="HTH cro/C1-type" evidence="2">
    <location>
        <begin position="16"/>
        <end position="70"/>
    </location>
</feature>
<dbReference type="EMBL" id="QDDR01000010">
    <property type="protein sequence ID" value="PVE46107.1"/>
    <property type="molecule type" value="Genomic_DNA"/>
</dbReference>
<protein>
    <submittedName>
        <fullName evidence="3">XRE family transcriptional regulator</fullName>
    </submittedName>
</protein>
<keyword evidence="1" id="KW-0238">DNA-binding</keyword>
<evidence type="ECO:0000313" key="4">
    <source>
        <dbReference type="Proteomes" id="UP000244810"/>
    </source>
</evidence>
<dbReference type="InterPro" id="IPR050807">
    <property type="entry name" value="TransReg_Diox_bact_type"/>
</dbReference>
<dbReference type="GO" id="GO:0003677">
    <property type="term" value="F:DNA binding"/>
    <property type="evidence" value="ECO:0007669"/>
    <property type="project" value="UniProtKB-KW"/>
</dbReference>
<keyword evidence="4" id="KW-1185">Reference proteome</keyword>
<dbReference type="RefSeq" id="WP_107751932.1">
    <property type="nucleotide sequence ID" value="NZ_QBKF01000005.1"/>
</dbReference>
<dbReference type="InterPro" id="IPR010982">
    <property type="entry name" value="Lambda_DNA-bd_dom_sf"/>
</dbReference>
<evidence type="ECO:0000259" key="2">
    <source>
        <dbReference type="PROSITE" id="PS50943"/>
    </source>
</evidence>
<gene>
    <name evidence="3" type="ORF">DDE23_18115</name>
</gene>
<dbReference type="Proteomes" id="UP000244810">
    <property type="component" value="Unassembled WGS sequence"/>
</dbReference>
<dbReference type="InterPro" id="IPR014710">
    <property type="entry name" value="RmlC-like_jellyroll"/>
</dbReference>
<dbReference type="OrthoDB" id="9814751at2"/>
<dbReference type="SUPFAM" id="SSF47413">
    <property type="entry name" value="lambda repressor-like DNA-binding domains"/>
    <property type="match status" value="1"/>
</dbReference>
<dbReference type="Gene3D" id="1.10.260.40">
    <property type="entry name" value="lambda repressor-like DNA-binding domains"/>
    <property type="match status" value="1"/>
</dbReference>
<evidence type="ECO:0000313" key="3">
    <source>
        <dbReference type="EMBL" id="PVE46107.1"/>
    </source>
</evidence>
<reference evidence="3 4" key="1">
    <citation type="journal article" date="2011" name="Syst. Appl. Microbiol.">
        <title>Defluviimonas denitrificans gen. nov., sp. nov., and Pararhodobacter aggregans gen. nov., sp. nov., non-phototrophic Rhodobacteraceae from the biofilter of a marine aquaculture.</title>
        <authorList>
            <person name="Foesel B.U."/>
            <person name="Drake H.L."/>
            <person name="Schramm A."/>
        </authorList>
    </citation>
    <scope>NUCLEOTIDE SEQUENCE [LARGE SCALE GENOMIC DNA]</scope>
    <source>
        <strain evidence="3 4">D1-19</strain>
    </source>
</reference>
<comment type="caution">
    <text evidence="3">The sequence shown here is derived from an EMBL/GenBank/DDBJ whole genome shotgun (WGS) entry which is preliminary data.</text>
</comment>
<dbReference type="PANTHER" id="PTHR46797">
    <property type="entry name" value="HTH-TYPE TRANSCRIPTIONAL REGULATOR"/>
    <property type="match status" value="1"/>
</dbReference>
<proteinExistence type="predicted"/>
<dbReference type="PROSITE" id="PS50943">
    <property type="entry name" value="HTH_CROC1"/>
    <property type="match status" value="1"/>
</dbReference>
<dbReference type="InterPro" id="IPR001387">
    <property type="entry name" value="Cro/C1-type_HTH"/>
</dbReference>
<evidence type="ECO:0000256" key="1">
    <source>
        <dbReference type="ARBA" id="ARBA00023125"/>
    </source>
</evidence>
<name>A0A2T7UN61_9RHOB</name>
<dbReference type="Gene3D" id="2.60.120.10">
    <property type="entry name" value="Jelly Rolls"/>
    <property type="match status" value="1"/>
</dbReference>
<dbReference type="GO" id="GO:0003700">
    <property type="term" value="F:DNA-binding transcription factor activity"/>
    <property type="evidence" value="ECO:0007669"/>
    <property type="project" value="TreeGrafter"/>
</dbReference>
<dbReference type="GO" id="GO:0005829">
    <property type="term" value="C:cytosol"/>
    <property type="evidence" value="ECO:0007669"/>
    <property type="project" value="TreeGrafter"/>
</dbReference>
<dbReference type="Pfam" id="PF07883">
    <property type="entry name" value="Cupin_2"/>
    <property type="match status" value="1"/>
</dbReference>
<dbReference type="SUPFAM" id="SSF51182">
    <property type="entry name" value="RmlC-like cupins"/>
    <property type="match status" value="1"/>
</dbReference>
<dbReference type="InterPro" id="IPR013096">
    <property type="entry name" value="Cupin_2"/>
</dbReference>
<dbReference type="CDD" id="cd00093">
    <property type="entry name" value="HTH_XRE"/>
    <property type="match status" value="1"/>
</dbReference>
<dbReference type="Pfam" id="PF01381">
    <property type="entry name" value="HTH_3"/>
    <property type="match status" value="1"/>
</dbReference>
<organism evidence="3 4">
    <name type="scientific">Pararhodobacter aggregans</name>
    <dbReference type="NCBI Taxonomy" id="404875"/>
    <lineage>
        <taxon>Bacteria</taxon>
        <taxon>Pseudomonadati</taxon>
        <taxon>Pseudomonadota</taxon>
        <taxon>Alphaproteobacteria</taxon>
        <taxon>Rhodobacterales</taxon>
        <taxon>Paracoccaceae</taxon>
        <taxon>Pararhodobacter</taxon>
    </lineage>
</organism>
<dbReference type="InterPro" id="IPR011051">
    <property type="entry name" value="RmlC_Cupin_sf"/>
</dbReference>
<dbReference type="AlphaFoldDB" id="A0A2T7UN61"/>
<dbReference type="CDD" id="cd02209">
    <property type="entry name" value="cupin_XRE_C"/>
    <property type="match status" value="1"/>
</dbReference>
<sequence length="209" mass="22566">MARPKPQTDPNLGTRIRRRRKQLGLTLQQLCDRAGLSPGFLSQVERGLASPSLGTMAQIADGLDLGLEHFVGGSRPSDALTRAGQRAQFSVDGSTMGYEALATPFPGSELSSYLLHVPPGFVSETVAHEGEEILFVLEGEVVQTLGDETFILREGDSLHYSGSTPHAWANRTGRPARLLWTGTLSVLGSRPKTHLPDIIPEMLPANLET</sequence>